<evidence type="ECO:0000259" key="2">
    <source>
        <dbReference type="Pfam" id="PF00857"/>
    </source>
</evidence>
<dbReference type="InterPro" id="IPR000868">
    <property type="entry name" value="Isochorismatase-like_dom"/>
</dbReference>
<dbReference type="Gene3D" id="3.40.50.850">
    <property type="entry name" value="Isochorismatase-like"/>
    <property type="match status" value="1"/>
</dbReference>
<dbReference type="Pfam" id="PF00857">
    <property type="entry name" value="Isochorismatase"/>
    <property type="match status" value="1"/>
</dbReference>
<gene>
    <name evidence="3" type="ORF">SAMN05421819_3889</name>
</gene>
<protein>
    <submittedName>
        <fullName evidence="3">Nicotinamidase-related amidase</fullName>
    </submittedName>
</protein>
<dbReference type="CDD" id="cd00431">
    <property type="entry name" value="cysteine_hydrolases"/>
    <property type="match status" value="1"/>
</dbReference>
<dbReference type="PANTHER" id="PTHR43540:SF7">
    <property type="entry name" value="ISOCHORISMATASE FAMILY PROTEIN YECD"/>
    <property type="match status" value="1"/>
</dbReference>
<sequence length="200" mass="21373">MHFLCNRYGETVEELKLEAKTTALVIIDLQNAIMARDTKPYAPLAVAANAAKLAAALRGAGGTVAYVHVLLNEVQRLPADRAVPAPAEPLPATAWAIVPEAGMQAGDLDIAKRSWSAFTGTSLDQQLRRKGIRTIVMAGVATNIGVESTARAAQELGYELVFAEDAMTSLSEAWHKFSTENIFPMMGKVRSSAEIAAAIH</sequence>
<organism evidence="3 4">
    <name type="scientific">Bryocella elongata</name>
    <dbReference type="NCBI Taxonomy" id="863522"/>
    <lineage>
        <taxon>Bacteria</taxon>
        <taxon>Pseudomonadati</taxon>
        <taxon>Acidobacteriota</taxon>
        <taxon>Terriglobia</taxon>
        <taxon>Terriglobales</taxon>
        <taxon>Acidobacteriaceae</taxon>
        <taxon>Bryocella</taxon>
    </lineage>
</organism>
<dbReference type="PANTHER" id="PTHR43540">
    <property type="entry name" value="PEROXYUREIDOACRYLATE/UREIDOACRYLATE AMIDOHYDROLASE-RELATED"/>
    <property type="match status" value="1"/>
</dbReference>
<reference evidence="3 4" key="1">
    <citation type="submission" date="2016-10" db="EMBL/GenBank/DDBJ databases">
        <authorList>
            <person name="de Groot N.N."/>
        </authorList>
    </citation>
    <scope>NUCLEOTIDE SEQUENCE [LARGE SCALE GENOMIC DNA]</scope>
    <source>
        <strain evidence="3 4">DSM 22489</strain>
    </source>
</reference>
<name>A0A1H6BNV0_9BACT</name>
<feature type="domain" description="Isochorismatase-like" evidence="2">
    <location>
        <begin position="22"/>
        <end position="194"/>
    </location>
</feature>
<dbReference type="EMBL" id="FNVA01000007">
    <property type="protein sequence ID" value="SEG62389.1"/>
    <property type="molecule type" value="Genomic_DNA"/>
</dbReference>
<dbReference type="GO" id="GO:0016787">
    <property type="term" value="F:hydrolase activity"/>
    <property type="evidence" value="ECO:0007669"/>
    <property type="project" value="UniProtKB-KW"/>
</dbReference>
<keyword evidence="1" id="KW-0378">Hydrolase</keyword>
<accession>A0A1H6BNV0</accession>
<evidence type="ECO:0000313" key="3">
    <source>
        <dbReference type="EMBL" id="SEG62389.1"/>
    </source>
</evidence>
<evidence type="ECO:0000256" key="1">
    <source>
        <dbReference type="ARBA" id="ARBA00022801"/>
    </source>
</evidence>
<proteinExistence type="predicted"/>
<dbReference type="AlphaFoldDB" id="A0A1H6BNV0"/>
<evidence type="ECO:0000313" key="4">
    <source>
        <dbReference type="Proteomes" id="UP000236728"/>
    </source>
</evidence>
<dbReference type="Proteomes" id="UP000236728">
    <property type="component" value="Unassembled WGS sequence"/>
</dbReference>
<dbReference type="SUPFAM" id="SSF52499">
    <property type="entry name" value="Isochorismatase-like hydrolases"/>
    <property type="match status" value="1"/>
</dbReference>
<dbReference type="InterPro" id="IPR050272">
    <property type="entry name" value="Isochorismatase-like_hydrls"/>
</dbReference>
<dbReference type="InterPro" id="IPR036380">
    <property type="entry name" value="Isochorismatase-like_sf"/>
</dbReference>
<keyword evidence="4" id="KW-1185">Reference proteome</keyword>